<evidence type="ECO:0000313" key="6">
    <source>
        <dbReference type="Proteomes" id="UP000265618"/>
    </source>
</evidence>
<protein>
    <recommendedName>
        <fullName evidence="4">Cation-transporting P-type ATPase C-terminal domain-containing protein</fullName>
    </recommendedName>
</protein>
<keyword evidence="3" id="KW-0472">Membrane</keyword>
<feature type="transmembrane region" description="Helical" evidence="3">
    <location>
        <begin position="58"/>
        <end position="75"/>
    </location>
</feature>
<evidence type="ECO:0000256" key="2">
    <source>
        <dbReference type="ARBA" id="ARBA00022475"/>
    </source>
</evidence>
<dbReference type="EMBL" id="BDIP01003222">
    <property type="protein sequence ID" value="GIQ87426.1"/>
    <property type="molecule type" value="Genomic_DNA"/>
</dbReference>
<evidence type="ECO:0000313" key="5">
    <source>
        <dbReference type="EMBL" id="GIQ87426.1"/>
    </source>
</evidence>
<sequence length="99" mass="11711">MQWADAIITKTRRLSIVQQGVFSNRMLVLGWVFETLLALCIIYVPFFNTVLQTEPLQFKHMLVALPFALFIVCYDETRKGLLRGKWIKPESWFRNVFAW</sequence>
<evidence type="ECO:0000256" key="3">
    <source>
        <dbReference type="SAM" id="Phobius"/>
    </source>
</evidence>
<evidence type="ECO:0000256" key="1">
    <source>
        <dbReference type="ARBA" id="ARBA00004651"/>
    </source>
</evidence>
<dbReference type="Pfam" id="PF00689">
    <property type="entry name" value="Cation_ATPase_C"/>
    <property type="match status" value="1"/>
</dbReference>
<dbReference type="GO" id="GO:0030007">
    <property type="term" value="P:intracellular potassium ion homeostasis"/>
    <property type="evidence" value="ECO:0007669"/>
    <property type="project" value="TreeGrafter"/>
</dbReference>
<proteinExistence type="predicted"/>
<accession>A0A9K3D3P8</accession>
<comment type="caution">
    <text evidence="5">The sequence shown here is derived from an EMBL/GenBank/DDBJ whole genome shotgun (WGS) entry which is preliminary data.</text>
</comment>
<dbReference type="InterPro" id="IPR023298">
    <property type="entry name" value="ATPase_P-typ_TM_dom_sf"/>
</dbReference>
<dbReference type="Proteomes" id="UP000265618">
    <property type="component" value="Unassembled WGS sequence"/>
</dbReference>
<dbReference type="SUPFAM" id="SSF81665">
    <property type="entry name" value="Calcium ATPase, transmembrane domain M"/>
    <property type="match status" value="1"/>
</dbReference>
<gene>
    <name evidence="5" type="ORF">KIPB_009463</name>
</gene>
<comment type="subcellular location">
    <subcellularLocation>
        <location evidence="1">Cell membrane</location>
        <topology evidence="1">Multi-pass membrane protein</topology>
    </subcellularLocation>
</comment>
<dbReference type="GO" id="GO:1990573">
    <property type="term" value="P:potassium ion import across plasma membrane"/>
    <property type="evidence" value="ECO:0007669"/>
    <property type="project" value="TreeGrafter"/>
</dbReference>
<dbReference type="PANTHER" id="PTHR43294">
    <property type="entry name" value="SODIUM/POTASSIUM-TRANSPORTING ATPASE SUBUNIT ALPHA"/>
    <property type="match status" value="1"/>
</dbReference>
<feature type="transmembrane region" description="Helical" evidence="3">
    <location>
        <begin position="26"/>
        <end position="46"/>
    </location>
</feature>
<dbReference type="InterPro" id="IPR050510">
    <property type="entry name" value="Cation_transp_ATPase_P-type"/>
</dbReference>
<dbReference type="Gene3D" id="1.20.1110.10">
    <property type="entry name" value="Calcium-transporting ATPase, transmembrane domain"/>
    <property type="match status" value="1"/>
</dbReference>
<dbReference type="OrthoDB" id="3352408at2759"/>
<dbReference type="InterPro" id="IPR006068">
    <property type="entry name" value="ATPase_P-typ_cation-transptr_C"/>
</dbReference>
<reference evidence="5 6" key="1">
    <citation type="journal article" date="2018" name="PLoS ONE">
        <title>The draft genome of Kipferlia bialata reveals reductive genome evolution in fornicate parasites.</title>
        <authorList>
            <person name="Tanifuji G."/>
            <person name="Takabayashi S."/>
            <person name="Kume K."/>
            <person name="Takagi M."/>
            <person name="Nakayama T."/>
            <person name="Kamikawa R."/>
            <person name="Inagaki Y."/>
            <person name="Hashimoto T."/>
        </authorList>
    </citation>
    <scope>NUCLEOTIDE SEQUENCE [LARGE SCALE GENOMIC DNA]</scope>
    <source>
        <strain evidence="5">NY0173</strain>
    </source>
</reference>
<organism evidence="5 6">
    <name type="scientific">Kipferlia bialata</name>
    <dbReference type="NCBI Taxonomy" id="797122"/>
    <lineage>
        <taxon>Eukaryota</taxon>
        <taxon>Metamonada</taxon>
        <taxon>Carpediemonas-like organisms</taxon>
        <taxon>Kipferlia</taxon>
    </lineage>
</organism>
<keyword evidence="3" id="KW-1133">Transmembrane helix</keyword>
<dbReference type="PANTHER" id="PTHR43294:SF21">
    <property type="entry name" value="CATION TRANSPORTING ATPASE"/>
    <property type="match status" value="1"/>
</dbReference>
<keyword evidence="3" id="KW-0812">Transmembrane</keyword>
<feature type="domain" description="Cation-transporting P-type ATPase C-terminal" evidence="4">
    <location>
        <begin position="1"/>
        <end position="79"/>
    </location>
</feature>
<dbReference type="AlphaFoldDB" id="A0A9K3D3P8"/>
<name>A0A9K3D3P8_9EUKA</name>
<dbReference type="GO" id="GO:0006883">
    <property type="term" value="P:intracellular sodium ion homeostasis"/>
    <property type="evidence" value="ECO:0007669"/>
    <property type="project" value="TreeGrafter"/>
</dbReference>
<evidence type="ECO:0000259" key="4">
    <source>
        <dbReference type="Pfam" id="PF00689"/>
    </source>
</evidence>
<dbReference type="GO" id="GO:1902600">
    <property type="term" value="P:proton transmembrane transport"/>
    <property type="evidence" value="ECO:0007669"/>
    <property type="project" value="TreeGrafter"/>
</dbReference>
<dbReference type="GO" id="GO:0005886">
    <property type="term" value="C:plasma membrane"/>
    <property type="evidence" value="ECO:0007669"/>
    <property type="project" value="UniProtKB-SubCell"/>
</dbReference>
<keyword evidence="6" id="KW-1185">Reference proteome</keyword>
<dbReference type="GO" id="GO:0005391">
    <property type="term" value="F:P-type sodium:potassium-exchanging transporter activity"/>
    <property type="evidence" value="ECO:0007669"/>
    <property type="project" value="TreeGrafter"/>
</dbReference>
<keyword evidence="2" id="KW-1003">Cell membrane</keyword>
<dbReference type="GO" id="GO:0036376">
    <property type="term" value="P:sodium ion export across plasma membrane"/>
    <property type="evidence" value="ECO:0007669"/>
    <property type="project" value="TreeGrafter"/>
</dbReference>